<feature type="region of interest" description="Disordered" evidence="1">
    <location>
        <begin position="1"/>
        <end position="33"/>
    </location>
</feature>
<proteinExistence type="predicted"/>
<comment type="caution">
    <text evidence="2">The sequence shown here is derived from an EMBL/GenBank/DDBJ whole genome shotgun (WGS) entry which is preliminary data.</text>
</comment>
<organism evidence="2 3">
    <name type="scientific">Salinicoccus halitifaciens</name>
    <dbReference type="NCBI Taxonomy" id="1073415"/>
    <lineage>
        <taxon>Bacteria</taxon>
        <taxon>Bacillati</taxon>
        <taxon>Bacillota</taxon>
        <taxon>Bacilli</taxon>
        <taxon>Bacillales</taxon>
        <taxon>Staphylococcaceae</taxon>
        <taxon>Salinicoccus</taxon>
    </lineage>
</organism>
<dbReference type="Proteomes" id="UP001549019">
    <property type="component" value="Unassembled WGS sequence"/>
</dbReference>
<name>A0ABV2E8Q0_9STAP</name>
<evidence type="ECO:0000313" key="2">
    <source>
        <dbReference type="EMBL" id="MET3110130.1"/>
    </source>
</evidence>
<dbReference type="EMBL" id="JBDZDV010000001">
    <property type="protein sequence ID" value="MET3110130.1"/>
    <property type="molecule type" value="Genomic_DNA"/>
</dbReference>
<evidence type="ECO:0000256" key="1">
    <source>
        <dbReference type="SAM" id="MobiDB-lite"/>
    </source>
</evidence>
<protein>
    <submittedName>
        <fullName evidence="2">Uncharacterized protein</fullName>
    </submittedName>
</protein>
<accession>A0ABV2E8Q0</accession>
<feature type="compositionally biased region" description="Polar residues" evidence="1">
    <location>
        <begin position="1"/>
        <end position="11"/>
    </location>
</feature>
<sequence length="33" mass="3633">MKKNSKVSCEGQTGEEPDDLKAHDCSVQAVERL</sequence>
<reference evidence="2 3" key="1">
    <citation type="submission" date="2024-05" db="EMBL/GenBank/DDBJ databases">
        <title>Genomic Encyclopedia of Type Strains, Phase IV (KMG-IV): sequencing the most valuable type-strain genomes for metagenomic binning, comparative biology and taxonomic classification.</title>
        <authorList>
            <person name="Goeker M."/>
        </authorList>
    </citation>
    <scope>NUCLEOTIDE SEQUENCE [LARGE SCALE GENOMIC DNA]</scope>
    <source>
        <strain evidence="2 3">DSM 25286</strain>
    </source>
</reference>
<evidence type="ECO:0000313" key="3">
    <source>
        <dbReference type="Proteomes" id="UP001549019"/>
    </source>
</evidence>
<gene>
    <name evidence="2" type="ORF">ABHD89_000518</name>
</gene>
<keyword evidence="3" id="KW-1185">Reference proteome</keyword>